<dbReference type="Gene3D" id="3.40.630.30">
    <property type="match status" value="1"/>
</dbReference>
<keyword evidence="5" id="KW-1185">Reference proteome</keyword>
<dbReference type="CDD" id="cd04301">
    <property type="entry name" value="NAT_SF"/>
    <property type="match status" value="1"/>
</dbReference>
<keyword evidence="1" id="KW-0808">Transferase</keyword>
<dbReference type="VEuPathDB" id="VectorBase:AMEC006780"/>
<dbReference type="InterPro" id="IPR000182">
    <property type="entry name" value="GNAT_dom"/>
</dbReference>
<evidence type="ECO:0000313" key="5">
    <source>
        <dbReference type="Proteomes" id="UP000075902"/>
    </source>
</evidence>
<dbReference type="PANTHER" id="PTHR43072">
    <property type="entry name" value="N-ACETYLTRANSFERASE"/>
    <property type="match status" value="1"/>
</dbReference>
<sequence>MPMSALNTAIAQPAQPLPLHAAPRGEYWIEPLEDGTHVLIRPLREDDRERERAFINRLSPEARHNRFLGEFREVAPSLLEQLMDVDDHDRVALVALAHVDGELLEVGISRYARVSDEKGEFAVTVADEWLRRGLGSVLLRHLIEAAKRNGIRGLYSIDSASNAGMRGLARRFGMQRRRDEDDPTQVVHKLAL</sequence>
<dbReference type="SUPFAM" id="SSF55729">
    <property type="entry name" value="Acyl-CoA N-acyltransferases (Nat)"/>
    <property type="match status" value="1"/>
</dbReference>
<organism evidence="4 5">
    <name type="scientific">Anopheles melas</name>
    <dbReference type="NCBI Taxonomy" id="34690"/>
    <lineage>
        <taxon>Eukaryota</taxon>
        <taxon>Metazoa</taxon>
        <taxon>Ecdysozoa</taxon>
        <taxon>Arthropoda</taxon>
        <taxon>Hexapoda</taxon>
        <taxon>Insecta</taxon>
        <taxon>Pterygota</taxon>
        <taxon>Neoptera</taxon>
        <taxon>Endopterygota</taxon>
        <taxon>Diptera</taxon>
        <taxon>Nematocera</taxon>
        <taxon>Culicoidea</taxon>
        <taxon>Culicidae</taxon>
        <taxon>Anophelinae</taxon>
        <taxon>Anopheles</taxon>
    </lineage>
</organism>
<evidence type="ECO:0000256" key="2">
    <source>
        <dbReference type="ARBA" id="ARBA00023315"/>
    </source>
</evidence>
<reference evidence="4 5" key="1">
    <citation type="submission" date="2014-01" db="EMBL/GenBank/DDBJ databases">
        <title>The Genome Sequence of Anopheles melas CM1001059_A (V2).</title>
        <authorList>
            <consortium name="The Broad Institute Genomics Platform"/>
            <person name="Neafsey D.E."/>
            <person name="Besansky N."/>
            <person name="Howell P."/>
            <person name="Walton C."/>
            <person name="Young S.K."/>
            <person name="Zeng Q."/>
            <person name="Gargeya S."/>
            <person name="Fitzgerald M."/>
            <person name="Haas B."/>
            <person name="Abouelleil A."/>
            <person name="Allen A.W."/>
            <person name="Alvarado L."/>
            <person name="Arachchi H.M."/>
            <person name="Berlin A.M."/>
            <person name="Chapman S.B."/>
            <person name="Gainer-Dewar J."/>
            <person name="Goldberg J."/>
            <person name="Griggs A."/>
            <person name="Gujja S."/>
            <person name="Hansen M."/>
            <person name="Howarth C."/>
            <person name="Imamovic A."/>
            <person name="Ireland A."/>
            <person name="Larimer J."/>
            <person name="McCowan C."/>
            <person name="Murphy C."/>
            <person name="Pearson M."/>
            <person name="Poon T.W."/>
            <person name="Priest M."/>
            <person name="Roberts A."/>
            <person name="Saif S."/>
            <person name="Shea T."/>
            <person name="Sisk P."/>
            <person name="Sykes S."/>
            <person name="Wortman J."/>
            <person name="Nusbaum C."/>
            <person name="Birren B."/>
        </authorList>
    </citation>
    <scope>NUCLEOTIDE SEQUENCE [LARGE SCALE GENOMIC DNA]</scope>
    <source>
        <strain evidence="4 5">CM1001059</strain>
    </source>
</reference>
<name>A0A182TR06_9DIPT</name>
<dbReference type="EnsemblMetazoa" id="AMEC006780-RA">
    <property type="protein sequence ID" value="AMEC006780-PA"/>
    <property type="gene ID" value="AMEC006780"/>
</dbReference>
<dbReference type="InterPro" id="IPR016181">
    <property type="entry name" value="Acyl_CoA_acyltransferase"/>
</dbReference>
<dbReference type="GO" id="GO:0016747">
    <property type="term" value="F:acyltransferase activity, transferring groups other than amino-acyl groups"/>
    <property type="evidence" value="ECO:0007669"/>
    <property type="project" value="InterPro"/>
</dbReference>
<evidence type="ECO:0000256" key="1">
    <source>
        <dbReference type="ARBA" id="ARBA00022679"/>
    </source>
</evidence>
<dbReference type="PANTHER" id="PTHR43072:SF23">
    <property type="entry name" value="UPF0039 PROTEIN C11D3.02C"/>
    <property type="match status" value="1"/>
</dbReference>
<accession>A0A182TR06</accession>
<dbReference type="PROSITE" id="PS51186">
    <property type="entry name" value="GNAT"/>
    <property type="match status" value="1"/>
</dbReference>
<reference evidence="4" key="3">
    <citation type="submission" date="2020-05" db="UniProtKB">
        <authorList>
            <consortium name="EnsemblMetazoa"/>
        </authorList>
    </citation>
    <scope>IDENTIFICATION</scope>
    <source>
        <strain evidence="4">CM1001059</strain>
    </source>
</reference>
<dbReference type="Proteomes" id="UP000075902">
    <property type="component" value="Unassembled WGS sequence"/>
</dbReference>
<keyword evidence="2" id="KW-0012">Acyltransferase</keyword>
<proteinExistence type="predicted"/>
<protein>
    <recommendedName>
        <fullName evidence="3">N-acetyltransferase domain-containing protein</fullName>
    </recommendedName>
</protein>
<dbReference type="AlphaFoldDB" id="A0A182TR06"/>
<feature type="domain" description="N-acetyltransferase" evidence="3">
    <location>
        <begin position="38"/>
        <end position="192"/>
    </location>
</feature>
<dbReference type="Pfam" id="PF00583">
    <property type="entry name" value="Acetyltransf_1"/>
    <property type="match status" value="1"/>
</dbReference>
<reference evidence="4" key="2">
    <citation type="submission" date="2016-10" db="UniProtKB">
        <authorList>
            <consortium name="VectorBase"/>
        </authorList>
    </citation>
    <scope>IDENTIFICATION</scope>
    <source>
        <strain evidence="4">CM1001059</strain>
    </source>
</reference>
<evidence type="ECO:0000259" key="3">
    <source>
        <dbReference type="PROSITE" id="PS51186"/>
    </source>
</evidence>
<evidence type="ECO:0000313" key="4">
    <source>
        <dbReference type="EnsemblMetazoa" id="AMEC006780-PA"/>
    </source>
</evidence>